<dbReference type="Proteomes" id="UP000196778">
    <property type="component" value="Unassembled WGS sequence"/>
</dbReference>
<dbReference type="RefSeq" id="WP_087135996.1">
    <property type="nucleotide sequence ID" value="NZ_FUKR01000010.1"/>
</dbReference>
<dbReference type="Gene3D" id="3.40.50.620">
    <property type="entry name" value="HUPs"/>
    <property type="match status" value="1"/>
</dbReference>
<accession>A0A1R4IHT3</accession>
<dbReference type="InterPro" id="IPR006016">
    <property type="entry name" value="UspA"/>
</dbReference>
<name>A0A1R4IHT3_9MICO</name>
<dbReference type="Pfam" id="PF00582">
    <property type="entry name" value="Usp"/>
    <property type="match status" value="1"/>
</dbReference>
<dbReference type="SUPFAM" id="SSF52402">
    <property type="entry name" value="Adenine nucleotide alpha hydrolases-like"/>
    <property type="match status" value="1"/>
</dbReference>
<dbReference type="OrthoDB" id="3213322at2"/>
<evidence type="ECO:0000313" key="3">
    <source>
        <dbReference type="EMBL" id="SJN19376.1"/>
    </source>
</evidence>
<organism evidence="3 4">
    <name type="scientific">Mycetocola reblochoni REB411</name>
    <dbReference type="NCBI Taxonomy" id="1255698"/>
    <lineage>
        <taxon>Bacteria</taxon>
        <taxon>Bacillati</taxon>
        <taxon>Actinomycetota</taxon>
        <taxon>Actinomycetes</taxon>
        <taxon>Micrococcales</taxon>
        <taxon>Microbacteriaceae</taxon>
        <taxon>Mycetocola</taxon>
    </lineage>
</organism>
<evidence type="ECO:0000313" key="4">
    <source>
        <dbReference type="Proteomes" id="UP000196778"/>
    </source>
</evidence>
<evidence type="ECO:0000256" key="1">
    <source>
        <dbReference type="ARBA" id="ARBA00008791"/>
    </source>
</evidence>
<comment type="similarity">
    <text evidence="1">Belongs to the universal stress protein A family.</text>
</comment>
<proteinExistence type="inferred from homology"/>
<gene>
    <name evidence="3" type="ORF">FM119_01870</name>
</gene>
<evidence type="ECO:0000259" key="2">
    <source>
        <dbReference type="Pfam" id="PF00582"/>
    </source>
</evidence>
<protein>
    <recommendedName>
        <fullName evidence="2">UspA domain-containing protein</fullName>
    </recommendedName>
</protein>
<sequence>MSESALIVVGVVPGQSDRVLTEAIRFAHRFDAELLVVNVDPARYPVGVAPDGSIVSALATVDVSDYRTETFDPELRDTVAAVLDPSGVTWSTFALVGDPVRAIAGIARQRSAEMIIVGTRPPTVRAAIAEFFAGSVAAGLAHRQSCPVVVVPMSPVDDEEPLPWSE</sequence>
<keyword evidence="4" id="KW-1185">Reference proteome</keyword>
<dbReference type="CDD" id="cd00293">
    <property type="entry name" value="USP-like"/>
    <property type="match status" value="1"/>
</dbReference>
<dbReference type="PANTHER" id="PTHR46268:SF6">
    <property type="entry name" value="UNIVERSAL STRESS PROTEIN UP12"/>
    <property type="match status" value="1"/>
</dbReference>
<dbReference type="AlphaFoldDB" id="A0A1R4IHT3"/>
<dbReference type="PANTHER" id="PTHR46268">
    <property type="entry name" value="STRESS RESPONSE PROTEIN NHAX"/>
    <property type="match status" value="1"/>
</dbReference>
<feature type="domain" description="UspA" evidence="2">
    <location>
        <begin position="7"/>
        <end position="152"/>
    </location>
</feature>
<dbReference type="InterPro" id="IPR014729">
    <property type="entry name" value="Rossmann-like_a/b/a_fold"/>
</dbReference>
<reference evidence="4" key="1">
    <citation type="submission" date="2017-02" db="EMBL/GenBank/DDBJ databases">
        <authorList>
            <person name="Dridi B."/>
        </authorList>
    </citation>
    <scope>NUCLEOTIDE SEQUENCE [LARGE SCALE GENOMIC DNA]</scope>
    <source>
        <strain evidence="4">EB411</strain>
    </source>
</reference>
<dbReference type="EMBL" id="FUKR01000010">
    <property type="protein sequence ID" value="SJN19376.1"/>
    <property type="molecule type" value="Genomic_DNA"/>
</dbReference>